<evidence type="ECO:0000313" key="2">
    <source>
        <dbReference type="Proteomes" id="UP000192582"/>
    </source>
</evidence>
<sequence>MGLMVLLLGLYGLTTASGAWNLWALAMLLPAELTFWWGVKRVPRGIGEWFRENYIRAVR</sequence>
<name>A0A1W1UWV0_9DEIO</name>
<keyword evidence="2" id="KW-1185">Reference proteome</keyword>
<gene>
    <name evidence="1" type="ORF">SAMN00790413_03428</name>
</gene>
<reference evidence="1 2" key="1">
    <citation type="submission" date="2017-04" db="EMBL/GenBank/DDBJ databases">
        <authorList>
            <person name="Afonso C.L."/>
            <person name="Miller P.J."/>
            <person name="Scott M.A."/>
            <person name="Spackman E."/>
            <person name="Goraichik I."/>
            <person name="Dimitrov K.M."/>
            <person name="Suarez D.L."/>
            <person name="Swayne D.E."/>
        </authorList>
    </citation>
    <scope>NUCLEOTIDE SEQUENCE [LARGE SCALE GENOMIC DNA]</scope>
    <source>
        <strain evidence="1 2">KR-140</strain>
    </source>
</reference>
<evidence type="ECO:0000313" key="1">
    <source>
        <dbReference type="EMBL" id="SMB85520.1"/>
    </source>
</evidence>
<accession>A0A1W1UWV0</accession>
<proteinExistence type="predicted"/>
<dbReference type="EMBL" id="FWWU01000008">
    <property type="protein sequence ID" value="SMB85520.1"/>
    <property type="molecule type" value="Genomic_DNA"/>
</dbReference>
<dbReference type="AlphaFoldDB" id="A0A1W1UWV0"/>
<dbReference type="Proteomes" id="UP000192582">
    <property type="component" value="Unassembled WGS sequence"/>
</dbReference>
<protein>
    <recommendedName>
        <fullName evidence="3">DUF418 domain-containing protein</fullName>
    </recommendedName>
</protein>
<organism evidence="1 2">
    <name type="scientific">Deinococcus hopiensis KR-140</name>
    <dbReference type="NCBI Taxonomy" id="695939"/>
    <lineage>
        <taxon>Bacteria</taxon>
        <taxon>Thermotogati</taxon>
        <taxon>Deinococcota</taxon>
        <taxon>Deinococci</taxon>
        <taxon>Deinococcales</taxon>
        <taxon>Deinococcaceae</taxon>
        <taxon>Deinococcus</taxon>
    </lineage>
</organism>
<evidence type="ECO:0008006" key="3">
    <source>
        <dbReference type="Google" id="ProtNLM"/>
    </source>
</evidence>